<gene>
    <name evidence="8" type="primary">bzaD</name>
    <name evidence="8" type="ORF">GC105_15070</name>
</gene>
<dbReference type="InterPro" id="IPR030837">
    <property type="entry name" value="BzaD-like"/>
</dbReference>
<dbReference type="InterPro" id="IPR034466">
    <property type="entry name" value="Methyltransferase_Class_B"/>
</dbReference>
<sequence length="439" mass="50018">MRILFVQAISTETTTSEMVYPIGIVTLATVISNLHTVEILDLNIEQDPFKALKNKIYQYNPEVVFMSLRNIDPLGNKMTSLIPQFITSVKMINILNPTTTIIAGGTGFSLFPRKIMELLPEITYGIIGEGESSILPLLNNLDKPNVKGLCYRKGEDIIVTSPSMEFDMEKSYIVPDRSLLDVTAYQDNSYVQSVGVETKRGCPFNCSYCVYPKLQGKKLRCREPNDVVNEIEFLRKEYGIERIHFTDPVVNIPNGHMESVCESLIRRNIDIKWSGFFREDQIDGKNIDIFAKSGCECFSFSPDGLTQEAMDVLGKNMNIEDVKNAARLAAQTDIVSVYHFMINVPGETEETVKKGINLIDWIYDVHSKNKNLGTIVFNNIRIYPDTPIYDIALEKGVIRSTTNLLYPVYYNPDPYENLRYELEGKHFCKNVFMWQEVNI</sequence>
<dbReference type="CDD" id="cd01335">
    <property type="entry name" value="Radical_SAM"/>
    <property type="match status" value="1"/>
</dbReference>
<evidence type="ECO:0000256" key="3">
    <source>
        <dbReference type="ARBA" id="ARBA00022723"/>
    </source>
</evidence>
<dbReference type="Proteomes" id="UP000440004">
    <property type="component" value="Unassembled WGS sequence"/>
</dbReference>
<accession>A0A6A7KCL9</accession>
<dbReference type="EMBL" id="WHNX01000040">
    <property type="protein sequence ID" value="MPW27102.1"/>
    <property type="molecule type" value="Genomic_DNA"/>
</dbReference>
<evidence type="ECO:0000313" key="9">
    <source>
        <dbReference type="Proteomes" id="UP000440004"/>
    </source>
</evidence>
<keyword evidence="9" id="KW-1185">Reference proteome</keyword>
<dbReference type="AlphaFoldDB" id="A0A6A7KCL9"/>
<keyword evidence="5" id="KW-0411">Iron-sulfur</keyword>
<proteinExistence type="predicted"/>
<name>A0A6A7KCL9_9FIRM</name>
<dbReference type="GO" id="GO:0046872">
    <property type="term" value="F:metal ion binding"/>
    <property type="evidence" value="ECO:0007669"/>
    <property type="project" value="UniProtKB-KW"/>
</dbReference>
<dbReference type="SFLD" id="SFLDG01082">
    <property type="entry name" value="B12-binding_domain_containing"/>
    <property type="match status" value="1"/>
</dbReference>
<feature type="domain" description="Radical SAM core" evidence="7">
    <location>
        <begin position="188"/>
        <end position="413"/>
    </location>
</feature>
<evidence type="ECO:0000256" key="4">
    <source>
        <dbReference type="ARBA" id="ARBA00023004"/>
    </source>
</evidence>
<keyword evidence="4" id="KW-0408">Iron</keyword>
<dbReference type="Pfam" id="PF02310">
    <property type="entry name" value="B12-binding"/>
    <property type="match status" value="1"/>
</dbReference>
<comment type="cofactor">
    <cofactor evidence="1">
        <name>[4Fe-4S] cluster</name>
        <dbReference type="ChEBI" id="CHEBI:49883"/>
    </cofactor>
</comment>
<evidence type="ECO:0000259" key="7">
    <source>
        <dbReference type="PROSITE" id="PS51918"/>
    </source>
</evidence>
<feature type="domain" description="B12-binding" evidence="6">
    <location>
        <begin position="7"/>
        <end position="148"/>
    </location>
</feature>
<dbReference type="InterPro" id="IPR007197">
    <property type="entry name" value="rSAM"/>
</dbReference>
<dbReference type="GO" id="GO:0051539">
    <property type="term" value="F:4 iron, 4 sulfur cluster binding"/>
    <property type="evidence" value="ECO:0007669"/>
    <property type="project" value="UniProtKB-KW"/>
</dbReference>
<dbReference type="RefSeq" id="WP_152806498.1">
    <property type="nucleotide sequence ID" value="NZ_WHNX01000040.1"/>
</dbReference>
<dbReference type="SUPFAM" id="SSF102114">
    <property type="entry name" value="Radical SAM enzymes"/>
    <property type="match status" value="1"/>
</dbReference>
<reference evidence="8 9" key="1">
    <citation type="submission" date="2019-10" db="EMBL/GenBank/DDBJ databases">
        <title>Alkalibaculum tamaniensis sp.nov., a new alkaliphilic acetogen, isolated on methoxylated aromatics from a mud volcano.</title>
        <authorList>
            <person name="Khomyakova M.A."/>
            <person name="Merkel A.Y."/>
            <person name="Bonch-Osmolovskaya E.A."/>
            <person name="Slobodkin A.I."/>
        </authorList>
    </citation>
    <scope>NUCLEOTIDE SEQUENCE [LARGE SCALE GENOMIC DNA]</scope>
    <source>
        <strain evidence="8 9">M08DMB</strain>
    </source>
</reference>
<dbReference type="PROSITE" id="PS51332">
    <property type="entry name" value="B12_BINDING"/>
    <property type="match status" value="1"/>
</dbReference>
<dbReference type="GO" id="GO:0031419">
    <property type="term" value="F:cobalamin binding"/>
    <property type="evidence" value="ECO:0007669"/>
    <property type="project" value="InterPro"/>
</dbReference>
<keyword evidence="2" id="KW-0949">S-adenosyl-L-methionine</keyword>
<evidence type="ECO:0000256" key="5">
    <source>
        <dbReference type="ARBA" id="ARBA00023014"/>
    </source>
</evidence>
<dbReference type="PANTHER" id="PTHR43409:SF16">
    <property type="entry name" value="SLR0320 PROTEIN"/>
    <property type="match status" value="1"/>
</dbReference>
<dbReference type="Gene3D" id="3.40.50.280">
    <property type="entry name" value="Cobalamin-binding domain"/>
    <property type="match status" value="1"/>
</dbReference>
<dbReference type="InterPro" id="IPR006638">
    <property type="entry name" value="Elp3/MiaA/NifB-like_rSAM"/>
</dbReference>
<dbReference type="GO" id="GO:0003824">
    <property type="term" value="F:catalytic activity"/>
    <property type="evidence" value="ECO:0007669"/>
    <property type="project" value="InterPro"/>
</dbReference>
<dbReference type="InterPro" id="IPR023404">
    <property type="entry name" value="rSAM_horseshoe"/>
</dbReference>
<dbReference type="PROSITE" id="PS51918">
    <property type="entry name" value="RADICAL_SAM"/>
    <property type="match status" value="1"/>
</dbReference>
<dbReference type="PANTHER" id="PTHR43409">
    <property type="entry name" value="ANAEROBIC MAGNESIUM-PROTOPORPHYRIN IX MONOMETHYL ESTER CYCLASE-RELATED"/>
    <property type="match status" value="1"/>
</dbReference>
<evidence type="ECO:0000313" key="8">
    <source>
        <dbReference type="EMBL" id="MPW27102.1"/>
    </source>
</evidence>
<dbReference type="InterPro" id="IPR051198">
    <property type="entry name" value="BchE-like"/>
</dbReference>
<evidence type="ECO:0000256" key="2">
    <source>
        <dbReference type="ARBA" id="ARBA00022691"/>
    </source>
</evidence>
<comment type="caution">
    <text evidence="8">The sequence shown here is derived from an EMBL/GenBank/DDBJ whole genome shotgun (WGS) entry which is preliminary data.</text>
</comment>
<organism evidence="8 9">
    <name type="scientific">Alkalibaculum sporogenes</name>
    <dbReference type="NCBI Taxonomy" id="2655001"/>
    <lineage>
        <taxon>Bacteria</taxon>
        <taxon>Bacillati</taxon>
        <taxon>Bacillota</taxon>
        <taxon>Clostridia</taxon>
        <taxon>Eubacteriales</taxon>
        <taxon>Eubacteriaceae</taxon>
        <taxon>Alkalibaculum</taxon>
    </lineage>
</organism>
<dbReference type="SMART" id="SM00729">
    <property type="entry name" value="Elp3"/>
    <property type="match status" value="1"/>
</dbReference>
<keyword evidence="3" id="KW-0479">Metal-binding</keyword>
<dbReference type="InterPro" id="IPR006158">
    <property type="entry name" value="Cobalamin-bd"/>
</dbReference>
<evidence type="ECO:0000259" key="6">
    <source>
        <dbReference type="PROSITE" id="PS51332"/>
    </source>
</evidence>
<dbReference type="GO" id="GO:0005829">
    <property type="term" value="C:cytosol"/>
    <property type="evidence" value="ECO:0007669"/>
    <property type="project" value="TreeGrafter"/>
</dbReference>
<dbReference type="Gene3D" id="3.80.30.20">
    <property type="entry name" value="tm_1862 like domain"/>
    <property type="match status" value="1"/>
</dbReference>
<dbReference type="NCBIfam" id="TIGR04385">
    <property type="entry name" value="B12_rSAM_cofa1"/>
    <property type="match status" value="1"/>
</dbReference>
<dbReference type="SFLD" id="SFLDG01123">
    <property type="entry name" value="methyltransferase_(Class_B)"/>
    <property type="match status" value="1"/>
</dbReference>
<dbReference type="Pfam" id="PF04055">
    <property type="entry name" value="Radical_SAM"/>
    <property type="match status" value="1"/>
</dbReference>
<dbReference type="SFLD" id="SFLDS00029">
    <property type="entry name" value="Radical_SAM"/>
    <property type="match status" value="1"/>
</dbReference>
<evidence type="ECO:0000256" key="1">
    <source>
        <dbReference type="ARBA" id="ARBA00001966"/>
    </source>
</evidence>
<dbReference type="InterPro" id="IPR058240">
    <property type="entry name" value="rSAM_sf"/>
</dbReference>
<protein>
    <submittedName>
        <fullName evidence="8">B12 lower ligand biosynthesis radical SAM protein BzaD</fullName>
    </submittedName>
</protein>